<keyword evidence="5" id="KW-0804">Transcription</keyword>
<evidence type="ECO:0000313" key="9">
    <source>
        <dbReference type="Proteomes" id="UP000219621"/>
    </source>
</evidence>
<sequence>MGQFDVHANPGRLTREAMPFLLDVQSNFFRSQPRRLVVPLIRKTLLRTTDPAIHKVFEIEGVAVLLNPLDMTTVPVDRLGRSVGSLAHRADDIIAAIDWVISRAFD</sequence>
<organism evidence="8 9">
    <name type="scientific">Caenispirillum bisanense</name>
    <dbReference type="NCBI Taxonomy" id="414052"/>
    <lineage>
        <taxon>Bacteria</taxon>
        <taxon>Pseudomonadati</taxon>
        <taxon>Pseudomonadota</taxon>
        <taxon>Alphaproteobacteria</taxon>
        <taxon>Rhodospirillales</taxon>
        <taxon>Novispirillaceae</taxon>
        <taxon>Caenispirillum</taxon>
    </lineage>
</organism>
<dbReference type="EMBL" id="OCNJ01000006">
    <property type="protein sequence ID" value="SOD97158.1"/>
    <property type="molecule type" value="Genomic_DNA"/>
</dbReference>
<dbReference type="AlphaFoldDB" id="A0A286GNQ2"/>
<evidence type="ECO:0000256" key="3">
    <source>
        <dbReference type="ARBA" id="ARBA00022491"/>
    </source>
</evidence>
<dbReference type="InterPro" id="IPR011067">
    <property type="entry name" value="Plasmid_toxin/cell-grow_inhib"/>
</dbReference>
<evidence type="ECO:0000256" key="2">
    <source>
        <dbReference type="ARBA" id="ARBA00015075"/>
    </source>
</evidence>
<proteinExistence type="inferred from homology"/>
<evidence type="ECO:0000256" key="4">
    <source>
        <dbReference type="ARBA" id="ARBA00023015"/>
    </source>
</evidence>
<gene>
    <name evidence="8" type="ORF">SAMN05421508_106282</name>
</gene>
<keyword evidence="4" id="KW-0805">Transcription regulation</keyword>
<dbReference type="RefSeq" id="WP_097280034.1">
    <property type="nucleotide sequence ID" value="NZ_OCNJ01000006.1"/>
</dbReference>
<evidence type="ECO:0000256" key="5">
    <source>
        <dbReference type="ARBA" id="ARBA00023163"/>
    </source>
</evidence>
<dbReference type="OrthoDB" id="9813510at2"/>
<accession>A0A286GNQ2</accession>
<evidence type="ECO:0000256" key="7">
    <source>
        <dbReference type="ARBA" id="ARBA00033135"/>
    </source>
</evidence>
<evidence type="ECO:0000256" key="1">
    <source>
        <dbReference type="ARBA" id="ARBA00005230"/>
    </source>
</evidence>
<dbReference type="Gene3D" id="2.30.30.110">
    <property type="match status" value="1"/>
</dbReference>
<keyword evidence="3" id="KW-0678">Repressor</keyword>
<dbReference type="GO" id="GO:0008657">
    <property type="term" value="F:DNA topoisomerase type II (double strand cut, ATP-hydrolyzing) inhibitor activity"/>
    <property type="evidence" value="ECO:0007669"/>
    <property type="project" value="InterPro"/>
</dbReference>
<dbReference type="GO" id="GO:0006276">
    <property type="term" value="P:plasmid maintenance"/>
    <property type="evidence" value="ECO:0007669"/>
    <property type="project" value="InterPro"/>
</dbReference>
<keyword evidence="9" id="KW-1185">Reference proteome</keyword>
<evidence type="ECO:0000256" key="6">
    <source>
        <dbReference type="ARBA" id="ARBA00029628"/>
    </source>
</evidence>
<dbReference type="InterPro" id="IPR002712">
    <property type="entry name" value="CcdB"/>
</dbReference>
<evidence type="ECO:0000313" key="8">
    <source>
        <dbReference type="EMBL" id="SOD97158.1"/>
    </source>
</evidence>
<dbReference type="Proteomes" id="UP000219621">
    <property type="component" value="Unassembled WGS sequence"/>
</dbReference>
<dbReference type="SUPFAM" id="SSF50118">
    <property type="entry name" value="Cell growth inhibitor/plasmid maintenance toxic component"/>
    <property type="match status" value="1"/>
</dbReference>
<name>A0A286GNQ2_9PROT</name>
<reference evidence="8 9" key="1">
    <citation type="submission" date="2017-09" db="EMBL/GenBank/DDBJ databases">
        <authorList>
            <person name="Ehlers B."/>
            <person name="Leendertz F.H."/>
        </authorList>
    </citation>
    <scope>NUCLEOTIDE SEQUENCE [LARGE SCALE GENOMIC DNA]</scope>
    <source>
        <strain evidence="8 9">USBA 140</strain>
    </source>
</reference>
<comment type="similarity">
    <text evidence="1">Belongs to the CcdB toxin family.</text>
</comment>
<protein>
    <recommendedName>
        <fullName evidence="2">Toxin CcdB</fullName>
    </recommendedName>
    <alternativeName>
        <fullName evidence="7">Cytotoxic protein CcdB</fullName>
    </alternativeName>
    <alternativeName>
        <fullName evidence="6">Protein LetD</fullName>
    </alternativeName>
</protein>
<dbReference type="Pfam" id="PF01845">
    <property type="entry name" value="CcdB"/>
    <property type="match status" value="1"/>
</dbReference>